<gene>
    <name evidence="1" type="ORF">L195_g047308</name>
</gene>
<dbReference type="AlphaFoldDB" id="A0A2K3MK59"/>
<evidence type="ECO:0000313" key="1">
    <source>
        <dbReference type="EMBL" id="PNX91178.1"/>
    </source>
</evidence>
<proteinExistence type="predicted"/>
<reference evidence="1 2" key="2">
    <citation type="journal article" date="2017" name="Front. Plant Sci.">
        <title>Gene Classification and Mining of Molecular Markers Useful in Red Clover (Trifolium pratense) Breeding.</title>
        <authorList>
            <person name="Istvanek J."/>
            <person name="Dluhosova J."/>
            <person name="Dluhos P."/>
            <person name="Patkova L."/>
            <person name="Nedelnik J."/>
            <person name="Repkova J."/>
        </authorList>
    </citation>
    <scope>NUCLEOTIDE SEQUENCE [LARGE SCALE GENOMIC DNA]</scope>
    <source>
        <strain evidence="2">cv. Tatra</strain>
        <tissue evidence="1">Young leaves</tissue>
    </source>
</reference>
<comment type="caution">
    <text evidence="1">The sequence shown here is derived from an EMBL/GenBank/DDBJ whole genome shotgun (WGS) entry which is preliminary data.</text>
</comment>
<accession>A0A2K3MK59</accession>
<protein>
    <submittedName>
        <fullName evidence="1">Uncharacterized protein</fullName>
    </submittedName>
</protein>
<organism evidence="1 2">
    <name type="scientific">Trifolium pratense</name>
    <name type="common">Red clover</name>
    <dbReference type="NCBI Taxonomy" id="57577"/>
    <lineage>
        <taxon>Eukaryota</taxon>
        <taxon>Viridiplantae</taxon>
        <taxon>Streptophyta</taxon>
        <taxon>Embryophyta</taxon>
        <taxon>Tracheophyta</taxon>
        <taxon>Spermatophyta</taxon>
        <taxon>Magnoliopsida</taxon>
        <taxon>eudicotyledons</taxon>
        <taxon>Gunneridae</taxon>
        <taxon>Pentapetalae</taxon>
        <taxon>rosids</taxon>
        <taxon>fabids</taxon>
        <taxon>Fabales</taxon>
        <taxon>Fabaceae</taxon>
        <taxon>Papilionoideae</taxon>
        <taxon>50 kb inversion clade</taxon>
        <taxon>NPAAA clade</taxon>
        <taxon>Hologalegina</taxon>
        <taxon>IRL clade</taxon>
        <taxon>Trifolieae</taxon>
        <taxon>Trifolium</taxon>
    </lineage>
</organism>
<dbReference type="EMBL" id="ASHM01065287">
    <property type="protein sequence ID" value="PNX91178.1"/>
    <property type="molecule type" value="Genomic_DNA"/>
</dbReference>
<reference evidence="1 2" key="1">
    <citation type="journal article" date="2014" name="Am. J. Bot.">
        <title>Genome assembly and annotation for red clover (Trifolium pratense; Fabaceae).</title>
        <authorList>
            <person name="Istvanek J."/>
            <person name="Jaros M."/>
            <person name="Krenek A."/>
            <person name="Repkova J."/>
        </authorList>
    </citation>
    <scope>NUCLEOTIDE SEQUENCE [LARGE SCALE GENOMIC DNA]</scope>
    <source>
        <strain evidence="2">cv. Tatra</strain>
        <tissue evidence="1">Young leaves</tissue>
    </source>
</reference>
<evidence type="ECO:0000313" key="2">
    <source>
        <dbReference type="Proteomes" id="UP000236291"/>
    </source>
</evidence>
<dbReference type="Proteomes" id="UP000236291">
    <property type="component" value="Unassembled WGS sequence"/>
</dbReference>
<name>A0A2K3MK59_TRIPR</name>
<sequence>MVNFSQDWSWDWQREFNQEDLVSAADMLEILAGVQMRDSETDVVSWSPDFCSQSSVQSCYLTPHNLLSEFDFVADFVAAVQHVWNTLIPSKSACSGGYCFKIYNQHL</sequence>